<evidence type="ECO:0000313" key="11">
    <source>
        <dbReference type="Proteomes" id="UP000283383"/>
    </source>
</evidence>
<dbReference type="OrthoDB" id="16510at2759"/>
<keyword evidence="4 8" id="KW-0812">Transmembrane</keyword>
<dbReference type="EMBL" id="MCBR01017867">
    <property type="protein sequence ID" value="RKF59041.1"/>
    <property type="molecule type" value="Genomic_DNA"/>
</dbReference>
<proteinExistence type="inferred from homology"/>
<dbReference type="Proteomes" id="UP000283383">
    <property type="component" value="Unassembled WGS sequence"/>
</dbReference>
<feature type="transmembrane region" description="Helical" evidence="8">
    <location>
        <begin position="24"/>
        <end position="44"/>
    </location>
</feature>
<protein>
    <recommendedName>
        <fullName evidence="3">ER membrane protein complex subunit 6</fullName>
    </recommendedName>
</protein>
<dbReference type="InterPro" id="IPR029008">
    <property type="entry name" value="EMC6-like"/>
</dbReference>
<accession>A0A420HCT9</accession>
<evidence type="ECO:0000256" key="8">
    <source>
        <dbReference type="SAM" id="Phobius"/>
    </source>
</evidence>
<evidence type="ECO:0000256" key="3">
    <source>
        <dbReference type="ARBA" id="ARBA00020827"/>
    </source>
</evidence>
<comment type="subcellular location">
    <subcellularLocation>
        <location evidence="1">Endoplasmic reticulum membrane</location>
        <topology evidence="1">Multi-pass membrane protein</topology>
    </subcellularLocation>
</comment>
<sequence length="120" mass="13449">MHSERELKISPIVQDSVRHNTKTLASLHNLTASLFGVGAGTLGLESYSGFIFYLIFSLLTSTLVYLFRVRPIIATGAHNHNKTGMATYFRSSRELWTDGLIEGLSSYVLTWTLFYGLMRA</sequence>
<evidence type="ECO:0000256" key="4">
    <source>
        <dbReference type="ARBA" id="ARBA00022692"/>
    </source>
</evidence>
<evidence type="ECO:0000256" key="5">
    <source>
        <dbReference type="ARBA" id="ARBA00022824"/>
    </source>
</evidence>
<evidence type="ECO:0000256" key="6">
    <source>
        <dbReference type="ARBA" id="ARBA00022989"/>
    </source>
</evidence>
<dbReference type="InterPro" id="IPR008504">
    <property type="entry name" value="Emc6"/>
</dbReference>
<evidence type="ECO:0000256" key="2">
    <source>
        <dbReference type="ARBA" id="ARBA00009436"/>
    </source>
</evidence>
<dbReference type="Proteomes" id="UP000285405">
    <property type="component" value="Unassembled WGS sequence"/>
</dbReference>
<dbReference type="PANTHER" id="PTHR20994:SF0">
    <property type="entry name" value="ER MEMBRANE PROTEIN COMPLEX SUBUNIT 6"/>
    <property type="match status" value="1"/>
</dbReference>
<dbReference type="PANTHER" id="PTHR20994">
    <property type="entry name" value="ER MEMBRANE PROTEIN COMPLEX SUBUNIT 6"/>
    <property type="match status" value="1"/>
</dbReference>
<comment type="caution">
    <text evidence="9">The sequence shown here is derived from an EMBL/GenBank/DDBJ whole genome shotgun (WGS) entry which is preliminary data.</text>
</comment>
<dbReference type="EMBL" id="MCBQ01020332">
    <property type="protein sequence ID" value="RKF55249.1"/>
    <property type="molecule type" value="Genomic_DNA"/>
</dbReference>
<evidence type="ECO:0000313" key="9">
    <source>
        <dbReference type="EMBL" id="RKF55249.1"/>
    </source>
</evidence>
<dbReference type="GO" id="GO:0034975">
    <property type="term" value="P:protein folding in endoplasmic reticulum"/>
    <property type="evidence" value="ECO:0007669"/>
    <property type="project" value="TreeGrafter"/>
</dbReference>
<name>A0A420HCT9_9PEZI</name>
<keyword evidence="7 8" id="KW-0472">Membrane</keyword>
<organism evidence="9 11">
    <name type="scientific">Golovinomyces cichoracearum</name>
    <dbReference type="NCBI Taxonomy" id="62708"/>
    <lineage>
        <taxon>Eukaryota</taxon>
        <taxon>Fungi</taxon>
        <taxon>Dikarya</taxon>
        <taxon>Ascomycota</taxon>
        <taxon>Pezizomycotina</taxon>
        <taxon>Leotiomycetes</taxon>
        <taxon>Erysiphales</taxon>
        <taxon>Erysiphaceae</taxon>
        <taxon>Golovinomyces</taxon>
    </lineage>
</organism>
<keyword evidence="11" id="KW-1185">Reference proteome</keyword>
<dbReference type="GO" id="GO:0000045">
    <property type="term" value="P:autophagosome assembly"/>
    <property type="evidence" value="ECO:0007669"/>
    <property type="project" value="TreeGrafter"/>
</dbReference>
<evidence type="ECO:0000256" key="1">
    <source>
        <dbReference type="ARBA" id="ARBA00004477"/>
    </source>
</evidence>
<gene>
    <name evidence="10" type="ORF">GcC1_178024</name>
    <name evidence="9" type="ORF">GcM3_203020</name>
</gene>
<dbReference type="AlphaFoldDB" id="A0A420HCT9"/>
<keyword evidence="5" id="KW-0256">Endoplasmic reticulum</keyword>
<feature type="transmembrane region" description="Helical" evidence="8">
    <location>
        <begin position="50"/>
        <end position="67"/>
    </location>
</feature>
<evidence type="ECO:0000256" key="7">
    <source>
        <dbReference type="ARBA" id="ARBA00023136"/>
    </source>
</evidence>
<reference evidence="11 12" key="1">
    <citation type="journal article" date="2018" name="BMC Genomics">
        <title>Comparative genome analyses reveal sequence features reflecting distinct modes of host-adaptation between dicot and monocot powdery mildew.</title>
        <authorList>
            <person name="Wu Y."/>
            <person name="Ma X."/>
            <person name="Pan Z."/>
            <person name="Kale S.D."/>
            <person name="Song Y."/>
            <person name="King H."/>
            <person name="Zhang Q."/>
            <person name="Presley C."/>
            <person name="Deng X."/>
            <person name="Wei C.I."/>
            <person name="Xiao S."/>
        </authorList>
    </citation>
    <scope>NUCLEOTIDE SEQUENCE [LARGE SCALE GENOMIC DNA]</scope>
    <source>
        <strain evidence="10">UCSC1</strain>
        <strain evidence="9">UMSG3</strain>
    </source>
</reference>
<keyword evidence="6 8" id="KW-1133">Transmembrane helix</keyword>
<dbReference type="STRING" id="62708.A0A420HCT9"/>
<comment type="similarity">
    <text evidence="2">Belongs to the EMC6 family.</text>
</comment>
<evidence type="ECO:0000313" key="12">
    <source>
        <dbReference type="Proteomes" id="UP000285405"/>
    </source>
</evidence>
<evidence type="ECO:0000313" key="10">
    <source>
        <dbReference type="EMBL" id="RKF59041.1"/>
    </source>
</evidence>
<dbReference type="Pfam" id="PF07019">
    <property type="entry name" value="EMC6"/>
    <property type="match status" value="1"/>
</dbReference>
<dbReference type="GO" id="GO:0072546">
    <property type="term" value="C:EMC complex"/>
    <property type="evidence" value="ECO:0007669"/>
    <property type="project" value="InterPro"/>
</dbReference>